<reference evidence="2" key="1">
    <citation type="submission" date="2022-01" db="EMBL/GenBank/DDBJ databases">
        <title>Paenibacillus spongiae sp. nov., isolated from marine sponge.</title>
        <authorList>
            <person name="Li Z."/>
            <person name="Zhang M."/>
        </authorList>
    </citation>
    <scope>NUCLEOTIDE SEQUENCE</scope>
    <source>
        <strain evidence="2">PHS-Z3</strain>
    </source>
</reference>
<keyword evidence="3" id="KW-1185">Reference proteome</keyword>
<accession>A0ABY5SBU2</accession>
<feature type="region of interest" description="Disordered" evidence="1">
    <location>
        <begin position="233"/>
        <end position="271"/>
    </location>
</feature>
<sequence>MIDKLKQKRIGSIVGGRKSMPTARKRLDTNCGCEAGGQKKVTPAQQFVRCLVLSVYVAPGSTLTQTTFITHLRTLINLYRGCGITFRFRFFNANGTPVFRRLGGPIVNPGAFLCGPPYEDLHPYFRAWLAFRPGSFTRDIAIYYVAGPLVGSGAGVTVGCAPFFTPNGVAVVVSNGATIQTLAHEIGHVLGLPHVLNRSNLMNPISFPESTQLTANQCATARNSNLLQLCPSGSLKPPKRLGNKLPQYRKPNSSLSIPKGRTFKKARYPRH</sequence>
<dbReference type="EMBL" id="CP091430">
    <property type="protein sequence ID" value="UVI31234.1"/>
    <property type="molecule type" value="Genomic_DNA"/>
</dbReference>
<proteinExistence type="predicted"/>
<gene>
    <name evidence="2" type="ORF">L1F29_05155</name>
</gene>
<dbReference type="RefSeq" id="WP_258387298.1">
    <property type="nucleotide sequence ID" value="NZ_CP091430.1"/>
</dbReference>
<feature type="compositionally biased region" description="Basic residues" evidence="1">
    <location>
        <begin position="261"/>
        <end position="271"/>
    </location>
</feature>
<evidence type="ECO:0000313" key="3">
    <source>
        <dbReference type="Proteomes" id="UP001057877"/>
    </source>
</evidence>
<dbReference type="Gene3D" id="3.40.390.10">
    <property type="entry name" value="Collagenase (Catalytic Domain)"/>
    <property type="match status" value="1"/>
</dbReference>
<protein>
    <recommendedName>
        <fullName evidence="4">Matrixin family metalloprotease</fullName>
    </recommendedName>
</protein>
<evidence type="ECO:0000256" key="1">
    <source>
        <dbReference type="SAM" id="MobiDB-lite"/>
    </source>
</evidence>
<evidence type="ECO:0008006" key="4">
    <source>
        <dbReference type="Google" id="ProtNLM"/>
    </source>
</evidence>
<evidence type="ECO:0000313" key="2">
    <source>
        <dbReference type="EMBL" id="UVI31234.1"/>
    </source>
</evidence>
<name>A0ABY5SBU2_9BACL</name>
<dbReference type="InterPro" id="IPR024079">
    <property type="entry name" value="MetalloPept_cat_dom_sf"/>
</dbReference>
<organism evidence="2 3">
    <name type="scientific">Paenibacillus spongiae</name>
    <dbReference type="NCBI Taxonomy" id="2909671"/>
    <lineage>
        <taxon>Bacteria</taxon>
        <taxon>Bacillati</taxon>
        <taxon>Bacillota</taxon>
        <taxon>Bacilli</taxon>
        <taxon>Bacillales</taxon>
        <taxon>Paenibacillaceae</taxon>
        <taxon>Paenibacillus</taxon>
    </lineage>
</organism>
<dbReference type="SUPFAM" id="SSF55486">
    <property type="entry name" value="Metalloproteases ('zincins'), catalytic domain"/>
    <property type="match status" value="1"/>
</dbReference>
<dbReference type="Proteomes" id="UP001057877">
    <property type="component" value="Chromosome"/>
</dbReference>